<evidence type="ECO:0000256" key="4">
    <source>
        <dbReference type="ARBA" id="ARBA00022989"/>
    </source>
</evidence>
<comment type="subcellular location">
    <subcellularLocation>
        <location evidence="1">Cell membrane</location>
        <topology evidence="1">Multi-pass membrane protein</topology>
    </subcellularLocation>
</comment>
<feature type="transmembrane region" description="Helical" evidence="11">
    <location>
        <begin position="162"/>
        <end position="182"/>
    </location>
</feature>
<reference evidence="13" key="1">
    <citation type="submission" date="2023-06" db="EMBL/GenBank/DDBJ databases">
        <authorList>
            <person name="Delattre M."/>
        </authorList>
    </citation>
    <scope>NUCLEOTIDE SEQUENCE</scope>
    <source>
        <strain evidence="13">AF72</strain>
    </source>
</reference>
<evidence type="ECO:0000256" key="8">
    <source>
        <dbReference type="ARBA" id="ARBA00023224"/>
    </source>
</evidence>
<feature type="transmembrane region" description="Helical" evidence="11">
    <location>
        <begin position="84"/>
        <end position="110"/>
    </location>
</feature>
<dbReference type="Gene3D" id="1.20.1070.10">
    <property type="entry name" value="Rhodopsin 7-helix transmembrane proteins"/>
    <property type="match status" value="1"/>
</dbReference>
<dbReference type="GO" id="GO:0005886">
    <property type="term" value="C:plasma membrane"/>
    <property type="evidence" value="ECO:0007669"/>
    <property type="project" value="UniProtKB-SubCell"/>
</dbReference>
<keyword evidence="7 9" id="KW-0675">Receptor</keyword>
<keyword evidence="5 9" id="KW-0297">G-protein coupled receptor</keyword>
<dbReference type="Proteomes" id="UP001177023">
    <property type="component" value="Unassembled WGS sequence"/>
</dbReference>
<evidence type="ECO:0000256" key="6">
    <source>
        <dbReference type="ARBA" id="ARBA00023136"/>
    </source>
</evidence>
<keyword evidence="14" id="KW-1185">Reference proteome</keyword>
<keyword evidence="4 11" id="KW-1133">Transmembrane helix</keyword>
<accession>A0AA36G662</accession>
<comment type="similarity">
    <text evidence="9">Belongs to the G-protein coupled receptor 1 family.</text>
</comment>
<evidence type="ECO:0000256" key="10">
    <source>
        <dbReference type="SAM" id="MobiDB-lite"/>
    </source>
</evidence>
<evidence type="ECO:0000256" key="3">
    <source>
        <dbReference type="ARBA" id="ARBA00022692"/>
    </source>
</evidence>
<gene>
    <name evidence="13" type="ORF">MSPICULIGERA_LOCUS19001</name>
</gene>
<feature type="transmembrane region" description="Helical" evidence="11">
    <location>
        <begin position="48"/>
        <end position="72"/>
    </location>
</feature>
<keyword evidence="2" id="KW-1003">Cell membrane</keyword>
<feature type="transmembrane region" description="Helical" evidence="11">
    <location>
        <begin position="312"/>
        <end position="335"/>
    </location>
</feature>
<dbReference type="InterPro" id="IPR017452">
    <property type="entry name" value="GPCR_Rhodpsn_7TM"/>
</dbReference>
<evidence type="ECO:0000256" key="7">
    <source>
        <dbReference type="ARBA" id="ARBA00023170"/>
    </source>
</evidence>
<dbReference type="SUPFAM" id="SSF81321">
    <property type="entry name" value="Family A G protein-coupled receptor-like"/>
    <property type="match status" value="1"/>
</dbReference>
<evidence type="ECO:0000256" key="1">
    <source>
        <dbReference type="ARBA" id="ARBA00004651"/>
    </source>
</evidence>
<feature type="transmembrane region" description="Helical" evidence="11">
    <location>
        <begin position="122"/>
        <end position="141"/>
    </location>
</feature>
<keyword evidence="8 9" id="KW-0807">Transducer</keyword>
<comment type="caution">
    <text evidence="13">The sequence shown here is derived from an EMBL/GenBank/DDBJ whole genome shotgun (WGS) entry which is preliminary data.</text>
</comment>
<dbReference type="PRINTS" id="PR00237">
    <property type="entry name" value="GPCRRHODOPSN"/>
</dbReference>
<dbReference type="PRINTS" id="PR00244">
    <property type="entry name" value="NEUROKININR"/>
</dbReference>
<protein>
    <recommendedName>
        <fullName evidence="12">G-protein coupled receptors family 1 profile domain-containing protein</fullName>
    </recommendedName>
</protein>
<dbReference type="Pfam" id="PF00001">
    <property type="entry name" value="7tm_1"/>
    <property type="match status" value="1"/>
</dbReference>
<dbReference type="InterPro" id="IPR001681">
    <property type="entry name" value="Neurokn_rcpt"/>
</dbReference>
<dbReference type="GO" id="GO:0004995">
    <property type="term" value="F:tachykinin receptor activity"/>
    <property type="evidence" value="ECO:0007669"/>
    <property type="project" value="InterPro"/>
</dbReference>
<keyword evidence="3 9" id="KW-0812">Transmembrane</keyword>
<name>A0AA36G662_9BILA</name>
<feature type="compositionally biased region" description="Acidic residues" evidence="10">
    <location>
        <begin position="441"/>
        <end position="450"/>
    </location>
</feature>
<dbReference type="PROSITE" id="PS00237">
    <property type="entry name" value="G_PROTEIN_RECEP_F1_1"/>
    <property type="match status" value="1"/>
</dbReference>
<evidence type="ECO:0000256" key="5">
    <source>
        <dbReference type="ARBA" id="ARBA00023040"/>
    </source>
</evidence>
<evidence type="ECO:0000313" key="13">
    <source>
        <dbReference type="EMBL" id="CAJ0580819.1"/>
    </source>
</evidence>
<evidence type="ECO:0000256" key="9">
    <source>
        <dbReference type="RuleBase" id="RU000688"/>
    </source>
</evidence>
<dbReference type="PROSITE" id="PS50262">
    <property type="entry name" value="G_PROTEIN_RECEP_F1_2"/>
    <property type="match status" value="1"/>
</dbReference>
<feature type="transmembrane region" description="Helical" evidence="11">
    <location>
        <begin position="274"/>
        <end position="292"/>
    </location>
</feature>
<dbReference type="EMBL" id="CATQJA010002662">
    <property type="protein sequence ID" value="CAJ0580819.1"/>
    <property type="molecule type" value="Genomic_DNA"/>
</dbReference>
<feature type="region of interest" description="Disordered" evidence="10">
    <location>
        <begin position="437"/>
        <end position="468"/>
    </location>
</feature>
<dbReference type="AlphaFoldDB" id="A0AA36G662"/>
<organism evidence="13 14">
    <name type="scientific">Mesorhabditis spiculigera</name>
    <dbReference type="NCBI Taxonomy" id="96644"/>
    <lineage>
        <taxon>Eukaryota</taxon>
        <taxon>Metazoa</taxon>
        <taxon>Ecdysozoa</taxon>
        <taxon>Nematoda</taxon>
        <taxon>Chromadorea</taxon>
        <taxon>Rhabditida</taxon>
        <taxon>Rhabditina</taxon>
        <taxon>Rhabditomorpha</taxon>
        <taxon>Rhabditoidea</taxon>
        <taxon>Rhabditidae</taxon>
        <taxon>Mesorhabditinae</taxon>
        <taxon>Mesorhabditis</taxon>
    </lineage>
</organism>
<dbReference type="PANTHER" id="PTHR46925:SF2">
    <property type="entry name" value="G-PROTEIN COUPLED RECEPTOR TKR-1-RELATED"/>
    <property type="match status" value="1"/>
</dbReference>
<dbReference type="PANTHER" id="PTHR46925">
    <property type="entry name" value="G-PROTEIN COUPLED RECEPTOR TKR-1-RELATED"/>
    <property type="match status" value="1"/>
</dbReference>
<feature type="domain" description="G-protein coupled receptors family 1 profile" evidence="12">
    <location>
        <begin position="63"/>
        <end position="332"/>
    </location>
</feature>
<evidence type="ECO:0000259" key="12">
    <source>
        <dbReference type="PROSITE" id="PS50262"/>
    </source>
</evidence>
<evidence type="ECO:0000313" key="14">
    <source>
        <dbReference type="Proteomes" id="UP001177023"/>
    </source>
</evidence>
<proteinExistence type="inferred from homology"/>
<sequence length="468" mass="53758">MSNMSDEELQLLGQYLCSGQHEALNDSGIEDFICATDDSEYSLTVQGVVAAAFIALIFAAVVGNVCVMWIIYSHKVMHHGFNYFLFNMALADLLIAVLNVGSSWTFNLYYDWWYGNFCTVNQFFGVAPTCVSVLSMMALSWDRCQAVVNPLRKRPLSARRTAITITIIWLLSALFALPQALFASVVRIPFYIISTGTLKMRRVCSTNYPEWFKLRGEEAGSLYEHSLFVVLYAVPLCLLSFTFARIALAFRRSDNTVATQNSKRGDQIKAKSKAVKMLALMVAIFMICWAPYHFYHTFMPLVSGEIKAIFYSIYVGIYWLAMSSCAYNPIIYCYANARFRIGFRYAFRWLPFIDFKSEEYELSQLFPDRLRSVAFSKMDRSRSSKHSNGMLPEMNKRKRSRLCMRLLNGGGTTTYTGLSKDDEDKLSPPDIVRCLLREREDAEEEEDDSPLEERHRKEHSRLLNEYNR</sequence>
<evidence type="ECO:0000256" key="2">
    <source>
        <dbReference type="ARBA" id="ARBA00022475"/>
    </source>
</evidence>
<keyword evidence="6 11" id="KW-0472">Membrane</keyword>
<feature type="non-terminal residue" evidence="13">
    <location>
        <position position="468"/>
    </location>
</feature>
<evidence type="ECO:0000256" key="11">
    <source>
        <dbReference type="SAM" id="Phobius"/>
    </source>
</evidence>
<feature type="transmembrane region" description="Helical" evidence="11">
    <location>
        <begin position="227"/>
        <end position="248"/>
    </location>
</feature>
<dbReference type="InterPro" id="IPR000276">
    <property type="entry name" value="GPCR_Rhodpsn"/>
</dbReference>